<feature type="domain" description="Peptidoglycan beta-N-acetylmuramidase NamZ N-terminal" evidence="1">
    <location>
        <begin position="62"/>
        <end position="263"/>
    </location>
</feature>
<dbReference type="InterPro" id="IPR048502">
    <property type="entry name" value="NamZ_N"/>
</dbReference>
<dbReference type="AlphaFoldDB" id="A0A9W5X7C2"/>
<dbReference type="Gene3D" id="2.60.40.3500">
    <property type="match status" value="1"/>
</dbReference>
<dbReference type="InterPro" id="IPR008302">
    <property type="entry name" value="NamZ"/>
</dbReference>
<dbReference type="RefSeq" id="WP_188725784.1">
    <property type="nucleotide sequence ID" value="NZ_BMJD01000053.1"/>
</dbReference>
<gene>
    <name evidence="3" type="ORF">GCM10011409_40780</name>
</gene>
<reference evidence="3" key="1">
    <citation type="journal article" date="2014" name="Int. J. Syst. Evol. Microbiol.">
        <title>Complete genome sequence of Corynebacterium casei LMG S-19264T (=DSM 44701T), isolated from a smear-ripened cheese.</title>
        <authorList>
            <consortium name="US DOE Joint Genome Institute (JGI-PGF)"/>
            <person name="Walter F."/>
            <person name="Albersmeier A."/>
            <person name="Kalinowski J."/>
            <person name="Ruckert C."/>
        </authorList>
    </citation>
    <scope>NUCLEOTIDE SEQUENCE</scope>
    <source>
        <strain evidence="3">CGMCC 1.15454</strain>
    </source>
</reference>
<organism evidence="3 4">
    <name type="scientific">Lentibacillus populi</name>
    <dbReference type="NCBI Taxonomy" id="1827502"/>
    <lineage>
        <taxon>Bacteria</taxon>
        <taxon>Bacillati</taxon>
        <taxon>Bacillota</taxon>
        <taxon>Bacilli</taxon>
        <taxon>Bacillales</taxon>
        <taxon>Bacillaceae</taxon>
        <taxon>Lentibacillus</taxon>
    </lineage>
</organism>
<dbReference type="Gene3D" id="3.40.50.12170">
    <property type="entry name" value="Uncharacterised protein PF07075, DUF1343"/>
    <property type="match status" value="1"/>
</dbReference>
<reference evidence="3" key="2">
    <citation type="submission" date="2020-09" db="EMBL/GenBank/DDBJ databases">
        <authorList>
            <person name="Sun Q."/>
            <person name="Zhou Y."/>
        </authorList>
    </citation>
    <scope>NUCLEOTIDE SEQUENCE</scope>
    <source>
        <strain evidence="3">CGMCC 1.15454</strain>
    </source>
</reference>
<dbReference type="Pfam" id="PF07075">
    <property type="entry name" value="NamZ_N"/>
    <property type="match status" value="1"/>
</dbReference>
<accession>A0A9W5X7C2</accession>
<sequence length="616" mass="69560">MKHRWSWLLISIVSISVFLLISSTETKLTQAAKADHPPKGNVVPGIEVFLEKHLDWVKNKRVGLITNPTGINRQLESDINLLYQNNDVHLTALFGPEHGIRGDREAGEYVESYIDEETGLPVYSLYGPTWKPTEEMVEDVDVLLFDIQDIGSNVYTYIYTLGFAMEAAAEYDKELIVLDRPNAIGGDRVEGPVRDADSVSFMGRFLLPVRHGMTVGELATMWNHEYGLGIDLKVAKMKGWKRTMHYEDTGLPWIQPSPNIPTPTSADLYAGTELVEDTNLTTGLGTTKPFELLGAPWLNAEDFVDELRNRDIPGVRFRSAYFTPQFSKYKGELVAGVQVHVDDPQAINLVALGLHLVDAMRDQNPGKFTIDTSYNQLIGDANVREMILQNQPVDKIIEGWQDELEYWKDNVRNKYLLYPPYPNQTPPYKKQSVLGILPLDIEVAPGEKINLTVHGVDENGEDLDIAQNEVDWQIEGDIGRVENGVFIPTEQGEGTLIATYNGISVERNVTVDTNIIKNIRYGVHGDFTRTVFDLNKNTQYDIEKENRRLILHVPHAENGGELEESGEITISNSPVISKIEYQFQEGEFKADLYLKEESVIHETPYFSNRIVIDVMH</sequence>
<dbReference type="GO" id="GO:0033922">
    <property type="term" value="F:peptidoglycan beta-N-acetylmuramidase activity"/>
    <property type="evidence" value="ECO:0007669"/>
    <property type="project" value="InterPro"/>
</dbReference>
<name>A0A9W5X7C2_9BACI</name>
<keyword evidence="4" id="KW-1185">Reference proteome</keyword>
<dbReference type="Gene3D" id="3.90.1150.140">
    <property type="match status" value="1"/>
</dbReference>
<evidence type="ECO:0000259" key="1">
    <source>
        <dbReference type="Pfam" id="PF07075"/>
    </source>
</evidence>
<evidence type="ECO:0008006" key="5">
    <source>
        <dbReference type="Google" id="ProtNLM"/>
    </source>
</evidence>
<protein>
    <recommendedName>
        <fullName evidence="5">DUF1343 domain-containing protein</fullName>
    </recommendedName>
</protein>
<evidence type="ECO:0000313" key="3">
    <source>
        <dbReference type="EMBL" id="GGB59168.1"/>
    </source>
</evidence>
<evidence type="ECO:0000313" key="4">
    <source>
        <dbReference type="Proteomes" id="UP000621492"/>
    </source>
</evidence>
<evidence type="ECO:0000259" key="2">
    <source>
        <dbReference type="Pfam" id="PF20732"/>
    </source>
</evidence>
<dbReference type="PANTHER" id="PTHR42915:SF1">
    <property type="entry name" value="PEPTIDOGLYCAN BETA-N-ACETYLMURAMIDASE NAMZ"/>
    <property type="match status" value="1"/>
</dbReference>
<dbReference type="EMBL" id="BMJD01000053">
    <property type="protein sequence ID" value="GGB59168.1"/>
    <property type="molecule type" value="Genomic_DNA"/>
</dbReference>
<dbReference type="Pfam" id="PF20732">
    <property type="entry name" value="NamZ_C"/>
    <property type="match status" value="1"/>
</dbReference>
<dbReference type="InterPro" id="IPR048503">
    <property type="entry name" value="NamZ_C"/>
</dbReference>
<dbReference type="Gene3D" id="2.60.40.1080">
    <property type="match status" value="1"/>
</dbReference>
<comment type="caution">
    <text evidence="3">The sequence shown here is derived from an EMBL/GenBank/DDBJ whole genome shotgun (WGS) entry which is preliminary data.</text>
</comment>
<dbReference type="Proteomes" id="UP000621492">
    <property type="component" value="Unassembled WGS sequence"/>
</dbReference>
<feature type="domain" description="Peptidoglycan beta-N-acetylmuramidase NamZ C-terminal" evidence="2">
    <location>
        <begin position="268"/>
        <end position="418"/>
    </location>
</feature>
<dbReference type="PANTHER" id="PTHR42915">
    <property type="entry name" value="HYPOTHETICAL 460 KDA PROTEIN IN FEUA-SIGW INTERGENIC REGION [PRECURSOR]"/>
    <property type="match status" value="1"/>
</dbReference>
<proteinExistence type="predicted"/>